<dbReference type="Proteomes" id="UP000029867">
    <property type="component" value="Unassembled WGS sequence"/>
</dbReference>
<keyword evidence="2" id="KW-0012">Acyltransferase</keyword>
<reference evidence="5" key="2">
    <citation type="submission" date="2014-08" db="EMBL/GenBank/DDBJ databases">
        <title>Exploiting Issatchenkia orientalis SD108 for Succinic Acid Production.</title>
        <authorList>
            <person name="Xiao H."/>
            <person name="Shao Z."/>
            <person name="Jiang Y."/>
            <person name="Dole S."/>
            <person name="Zhao H."/>
        </authorList>
    </citation>
    <scope>NUCLEOTIDE SEQUENCE [LARGE SCALE GENOMIC DNA]</scope>
    <source>
        <strain evidence="5">SD108</strain>
    </source>
</reference>
<dbReference type="Pfam" id="PF00583">
    <property type="entry name" value="Acetyltransf_1"/>
    <property type="match status" value="1"/>
</dbReference>
<accession>A0A099NTG3</accession>
<organism evidence="5 7">
    <name type="scientific">Pichia kudriavzevii</name>
    <name type="common">Yeast</name>
    <name type="synonym">Issatchenkia orientalis</name>
    <dbReference type="NCBI Taxonomy" id="4909"/>
    <lineage>
        <taxon>Eukaryota</taxon>
        <taxon>Fungi</taxon>
        <taxon>Dikarya</taxon>
        <taxon>Ascomycota</taxon>
        <taxon>Saccharomycotina</taxon>
        <taxon>Pichiomycetes</taxon>
        <taxon>Pichiales</taxon>
        <taxon>Pichiaceae</taxon>
        <taxon>Pichia</taxon>
    </lineage>
</organism>
<dbReference type="EMBL" id="JQFK01000131">
    <property type="protein sequence ID" value="KGK36145.1"/>
    <property type="molecule type" value="Genomic_DNA"/>
</dbReference>
<dbReference type="HOGENOM" id="CLU_013985_7_2_1"/>
<evidence type="ECO:0000256" key="1">
    <source>
        <dbReference type="ARBA" id="ARBA00022679"/>
    </source>
</evidence>
<gene>
    <name evidence="6" type="ORF">JL09_g4707</name>
    <name evidence="5" type="ORF">JL09_g4712</name>
</gene>
<dbReference type="GO" id="GO:0031415">
    <property type="term" value="C:NatA complex"/>
    <property type="evidence" value="ECO:0007669"/>
    <property type="project" value="InterPro"/>
</dbReference>
<sequence>MPVTIRRARIGDLQGMQNANLHNLPENYTMKYYLYHLLSWPEASFVAVSTDDMEENVEQKGDIQYVAPGEKIVGYVLGKMADDDTDADADKTPHGHITSLSVMRSYRRTGLAEKLMRECLYAICESFGGEYVSLHVRESNRAALHLYRDTLEFTVLSVEKGYYQDGEDAYYMRKDLKLDELVPSKFQKGQVDDLQTPLV</sequence>
<evidence type="ECO:0000256" key="3">
    <source>
        <dbReference type="ARBA" id="ARBA00025786"/>
    </source>
</evidence>
<proteinExistence type="inferred from homology"/>
<dbReference type="GO" id="GO:1990189">
    <property type="term" value="F:protein N-terminal-serine acetyltransferase activity"/>
    <property type="evidence" value="ECO:0007669"/>
    <property type="project" value="TreeGrafter"/>
</dbReference>
<evidence type="ECO:0000256" key="2">
    <source>
        <dbReference type="ARBA" id="ARBA00023315"/>
    </source>
</evidence>
<name>A0A099NTG3_PICKU</name>
<dbReference type="GO" id="GO:1990190">
    <property type="term" value="F:protein-N-terminal-glutamate acetyltransferase activity"/>
    <property type="evidence" value="ECO:0007669"/>
    <property type="project" value="TreeGrafter"/>
</dbReference>
<dbReference type="CDD" id="cd04301">
    <property type="entry name" value="NAT_SF"/>
    <property type="match status" value="1"/>
</dbReference>
<evidence type="ECO:0000313" key="5">
    <source>
        <dbReference type="EMBL" id="KGK36138.1"/>
    </source>
</evidence>
<dbReference type="InterPro" id="IPR045047">
    <property type="entry name" value="Ard1-like"/>
</dbReference>
<dbReference type="PANTHER" id="PTHR23091:SF4">
    <property type="entry name" value="N-TERMINAL AMINO-ACID N(ALPHA)-ACETYLTRANSFERASE NATA"/>
    <property type="match status" value="1"/>
</dbReference>
<dbReference type="InterPro" id="IPR016181">
    <property type="entry name" value="Acyl_CoA_acyltransferase"/>
</dbReference>
<evidence type="ECO:0000259" key="4">
    <source>
        <dbReference type="PROSITE" id="PS51186"/>
    </source>
</evidence>
<dbReference type="Gene3D" id="3.40.630.30">
    <property type="match status" value="1"/>
</dbReference>
<dbReference type="VEuPathDB" id="FungiDB:C5L36_0A08220"/>
<dbReference type="eggNOG" id="KOG3235">
    <property type="taxonomic scope" value="Eukaryota"/>
</dbReference>
<dbReference type="InterPro" id="IPR000182">
    <property type="entry name" value="GNAT_dom"/>
</dbReference>
<dbReference type="PROSITE" id="PS51186">
    <property type="entry name" value="GNAT"/>
    <property type="match status" value="1"/>
</dbReference>
<evidence type="ECO:0000313" key="7">
    <source>
        <dbReference type="Proteomes" id="UP000029867"/>
    </source>
</evidence>
<comment type="similarity">
    <text evidence="3">Belongs to the acetyltransferase family. ARD1 subfamily.</text>
</comment>
<reference evidence="7" key="1">
    <citation type="journal article" date="2014" name="Microb. Cell Fact.">
        <title>Exploiting Issatchenkia orientalis SD108 for succinic acid production.</title>
        <authorList>
            <person name="Xiao H."/>
            <person name="Shao Z."/>
            <person name="Jiang Y."/>
            <person name="Dole S."/>
            <person name="Zhao H."/>
        </authorList>
    </citation>
    <scope>NUCLEOTIDE SEQUENCE [LARGE SCALE GENOMIC DNA]</scope>
    <source>
        <strain evidence="7">SD108</strain>
    </source>
</reference>
<dbReference type="PANTHER" id="PTHR23091">
    <property type="entry name" value="N-TERMINAL ACETYLTRANSFERASE"/>
    <property type="match status" value="1"/>
</dbReference>
<dbReference type="AlphaFoldDB" id="A0A099NTG3"/>
<evidence type="ECO:0000313" key="6">
    <source>
        <dbReference type="EMBL" id="KGK36145.1"/>
    </source>
</evidence>
<dbReference type="EMBL" id="JQFK01000133">
    <property type="protein sequence ID" value="KGK36138.1"/>
    <property type="molecule type" value="Genomic_DNA"/>
</dbReference>
<protein>
    <recommendedName>
        <fullName evidence="4">N-acetyltransferase domain-containing protein</fullName>
    </recommendedName>
</protein>
<comment type="caution">
    <text evidence="5">The sequence shown here is derived from an EMBL/GenBank/DDBJ whole genome shotgun (WGS) entry which is preliminary data.</text>
</comment>
<keyword evidence="1" id="KW-0808">Transferase</keyword>
<feature type="domain" description="N-acetyltransferase" evidence="4">
    <location>
        <begin position="3"/>
        <end position="177"/>
    </location>
</feature>
<dbReference type="SUPFAM" id="SSF55729">
    <property type="entry name" value="Acyl-CoA N-acyltransferases (Nat)"/>
    <property type="match status" value="1"/>
</dbReference>